<dbReference type="AlphaFoldDB" id="A0ABD3NHL5"/>
<evidence type="ECO:0008006" key="3">
    <source>
        <dbReference type="Google" id="ProtNLM"/>
    </source>
</evidence>
<reference evidence="1 2" key="1">
    <citation type="submission" date="2024-10" db="EMBL/GenBank/DDBJ databases">
        <title>Updated reference genomes for cyclostephanoid diatoms.</title>
        <authorList>
            <person name="Roberts W.R."/>
            <person name="Alverson A.J."/>
        </authorList>
    </citation>
    <scope>NUCLEOTIDE SEQUENCE [LARGE SCALE GENOMIC DNA]</scope>
    <source>
        <strain evidence="1 2">AJA010-31</strain>
    </source>
</reference>
<proteinExistence type="predicted"/>
<organism evidence="1 2">
    <name type="scientific">Cyclotella atomus</name>
    <dbReference type="NCBI Taxonomy" id="382360"/>
    <lineage>
        <taxon>Eukaryota</taxon>
        <taxon>Sar</taxon>
        <taxon>Stramenopiles</taxon>
        <taxon>Ochrophyta</taxon>
        <taxon>Bacillariophyta</taxon>
        <taxon>Coscinodiscophyceae</taxon>
        <taxon>Thalassiosirophycidae</taxon>
        <taxon>Stephanodiscales</taxon>
        <taxon>Stephanodiscaceae</taxon>
        <taxon>Cyclotella</taxon>
    </lineage>
</organism>
<sequence length="326" mass="37830">MSDVGLRVFFQKLSQGRIMAKGEGDALTTMAMNETAVEKAAAAGHTGDSISTVFATPELVYHVLQNIIDVNSLSAIPSLCLVTKQFQKTLSSDTLWRELCLQRWKHKWGFVKRWERALLELEESKHKRTMYWMHKYKSEEIDAERQLITGSELKELVFDFRYWIGNPTVRDGRIIVQSGLIESASNQLRFESNNDEQTNEWWSAQGVITGHPLRAEDEIEWFLHEESGRVQWGFVPNLWPEGRVRRLDSWGWEIRNCNVVMRAIDTDVMNNNKDEEVPLRAKEVDNQLWKDLLDDLDNIPLRNNPTVNGFLVTAEIPRTYLDQFTM</sequence>
<comment type="caution">
    <text evidence="1">The sequence shown here is derived from an EMBL/GenBank/DDBJ whole genome shotgun (WGS) entry which is preliminary data.</text>
</comment>
<dbReference type="EMBL" id="JALLPJ020001157">
    <property type="protein sequence ID" value="KAL3775332.1"/>
    <property type="molecule type" value="Genomic_DNA"/>
</dbReference>
<evidence type="ECO:0000313" key="1">
    <source>
        <dbReference type="EMBL" id="KAL3775332.1"/>
    </source>
</evidence>
<dbReference type="SUPFAM" id="SSF81383">
    <property type="entry name" value="F-box domain"/>
    <property type="match status" value="1"/>
</dbReference>
<name>A0ABD3NHL5_9STRA</name>
<evidence type="ECO:0000313" key="2">
    <source>
        <dbReference type="Proteomes" id="UP001530400"/>
    </source>
</evidence>
<gene>
    <name evidence="1" type="ORF">ACHAWO_001263</name>
</gene>
<dbReference type="Proteomes" id="UP001530400">
    <property type="component" value="Unassembled WGS sequence"/>
</dbReference>
<accession>A0ABD3NHL5</accession>
<protein>
    <recommendedName>
        <fullName evidence="3">F-box domain-containing protein</fullName>
    </recommendedName>
</protein>
<keyword evidence="2" id="KW-1185">Reference proteome</keyword>
<dbReference type="InterPro" id="IPR036047">
    <property type="entry name" value="F-box-like_dom_sf"/>
</dbReference>